<evidence type="ECO:0000313" key="2">
    <source>
        <dbReference type="EMBL" id="MBR8130788.1"/>
    </source>
</evidence>
<dbReference type="Pfam" id="PF09486">
    <property type="entry name" value="HrpB7"/>
    <property type="match status" value="1"/>
</dbReference>
<sequence>MQDRSSRAFRVVMGRLERADAKLRETLREQLDQLDDARARLEAHRTEMVRVRDELAHQDARIDGLLDGGRPVRIDALLGWQEQRERVAAQHESMRAGLHALQAEIARVDEAVALTRGAIVRNDARIALCRKRIAALQAQAQMRMDDVQDEETEEGVVARMLARGRAPSDAMTRRFA</sequence>
<dbReference type="RefSeq" id="WP_105787716.1">
    <property type="nucleotide sequence ID" value="NZ_CADERF010000018.1"/>
</dbReference>
<dbReference type="EMBL" id="JAGSVG010000015">
    <property type="protein sequence ID" value="MBR8130788.1"/>
    <property type="molecule type" value="Genomic_DNA"/>
</dbReference>
<feature type="coiled-coil region" evidence="1">
    <location>
        <begin position="20"/>
        <end position="54"/>
    </location>
</feature>
<organism evidence="2 3">
    <name type="scientific">Burkholderia ambifaria</name>
    <dbReference type="NCBI Taxonomy" id="152480"/>
    <lineage>
        <taxon>Bacteria</taxon>
        <taxon>Pseudomonadati</taxon>
        <taxon>Pseudomonadota</taxon>
        <taxon>Betaproteobacteria</taxon>
        <taxon>Burkholderiales</taxon>
        <taxon>Burkholderiaceae</taxon>
        <taxon>Burkholderia</taxon>
        <taxon>Burkholderia cepacia complex</taxon>
    </lineage>
</organism>
<keyword evidence="1" id="KW-0175">Coiled coil</keyword>
<reference evidence="2" key="1">
    <citation type="submission" date="2021-04" db="EMBL/GenBank/DDBJ databases">
        <title>A collection of bacterial strains from the Burkholderia cepacia Research Laboratory and Repository.</title>
        <authorList>
            <person name="Lipuma J."/>
            <person name="Spilker T."/>
        </authorList>
    </citation>
    <scope>NUCLEOTIDE SEQUENCE</scope>
    <source>
        <strain evidence="2">AU36012</strain>
    </source>
</reference>
<proteinExistence type="predicted"/>
<comment type="caution">
    <text evidence="2">The sequence shown here is derived from an EMBL/GenBank/DDBJ whole genome shotgun (WGS) entry which is preliminary data.</text>
</comment>
<protein>
    <recommendedName>
        <fullName evidence="4">Type III secretion protein HrpB7</fullName>
    </recommendedName>
</protein>
<dbReference type="InterPro" id="IPR013392">
    <property type="entry name" value="T3SS_HrpB7"/>
</dbReference>
<evidence type="ECO:0000256" key="1">
    <source>
        <dbReference type="SAM" id="Coils"/>
    </source>
</evidence>
<accession>A0AA41E977</accession>
<evidence type="ECO:0000313" key="3">
    <source>
        <dbReference type="Proteomes" id="UP000682266"/>
    </source>
</evidence>
<gene>
    <name evidence="2" type="ORF">KDW93_17750</name>
</gene>
<dbReference type="Proteomes" id="UP000682266">
    <property type="component" value="Unassembled WGS sequence"/>
</dbReference>
<evidence type="ECO:0008006" key="4">
    <source>
        <dbReference type="Google" id="ProtNLM"/>
    </source>
</evidence>
<dbReference type="AlphaFoldDB" id="A0AA41E977"/>
<name>A0AA41E977_9BURK</name>